<reference evidence="3" key="1">
    <citation type="submission" date="2017-11" db="EMBL/GenBank/DDBJ databases">
        <authorList>
            <person name="Lima N.C."/>
            <person name="Parody-Merino A.M."/>
            <person name="Battley P.F."/>
            <person name="Fidler A.E."/>
            <person name="Prosdocimi F."/>
        </authorList>
    </citation>
    <scope>NUCLEOTIDE SEQUENCE [LARGE SCALE GENOMIC DNA]</scope>
</reference>
<feature type="region of interest" description="Disordered" evidence="1">
    <location>
        <begin position="1"/>
        <end position="22"/>
    </location>
</feature>
<evidence type="ECO:0000313" key="2">
    <source>
        <dbReference type="EMBL" id="PKU35384.1"/>
    </source>
</evidence>
<name>A0A2I0TNK0_LIMLA</name>
<proteinExistence type="predicted"/>
<feature type="compositionally biased region" description="Acidic residues" evidence="1">
    <location>
        <begin position="1"/>
        <end position="13"/>
    </location>
</feature>
<evidence type="ECO:0000256" key="1">
    <source>
        <dbReference type="SAM" id="MobiDB-lite"/>
    </source>
</evidence>
<dbReference type="InterPro" id="IPR042334">
    <property type="entry name" value="ANKRD31"/>
</dbReference>
<organism evidence="2 3">
    <name type="scientific">Limosa lapponica baueri</name>
    <dbReference type="NCBI Taxonomy" id="1758121"/>
    <lineage>
        <taxon>Eukaryota</taxon>
        <taxon>Metazoa</taxon>
        <taxon>Chordata</taxon>
        <taxon>Craniata</taxon>
        <taxon>Vertebrata</taxon>
        <taxon>Euteleostomi</taxon>
        <taxon>Archelosauria</taxon>
        <taxon>Archosauria</taxon>
        <taxon>Dinosauria</taxon>
        <taxon>Saurischia</taxon>
        <taxon>Theropoda</taxon>
        <taxon>Coelurosauria</taxon>
        <taxon>Aves</taxon>
        <taxon>Neognathae</taxon>
        <taxon>Neoaves</taxon>
        <taxon>Charadriiformes</taxon>
        <taxon>Scolopacidae</taxon>
        <taxon>Limosa</taxon>
    </lineage>
</organism>
<sequence>MGDRDDSDSDETVVEGSVTESDVEEEEFRRRRLLFLEKDVALTTGVGINEGAPSPEICFIQKFFGHTYSQKEKQINPVDTEMVAQEACTSDHSQSLLQGWINFPSLAENISKPGFALNAAVEGQQNNSVDINLNGVQKDSEEKQQVTAITNSYCNVMDSFGDFCSTNDIKCVGPREKLSNEDLSPEVNLCLDVLLEDIVTIEKEETAQDTFLDVSEDCQRTCVTIMDTDNRVKEHSPNNDTELSLTSPGKIFMEAFTEQNIETGEFEISDLLRSPSDSESLKMINPLPNKLECQGCASSIDPSAKESSDALPVQLVTALNVLSASVVQPVTPVVPNERQLDTEGEQLNSEPGIPQLDGDCTQITNVIEPQLATIQVEEIEALTGSNLQRTTNEQVCTQFN</sequence>
<keyword evidence="3" id="KW-1185">Reference proteome</keyword>
<reference evidence="3" key="2">
    <citation type="submission" date="2017-12" db="EMBL/GenBank/DDBJ databases">
        <title>Genome sequence of the Bar-tailed Godwit (Limosa lapponica baueri).</title>
        <authorList>
            <person name="Lima N.C.B."/>
            <person name="Parody-Merino A.M."/>
            <person name="Battley P.F."/>
            <person name="Fidler A.E."/>
            <person name="Prosdocimi F."/>
        </authorList>
    </citation>
    <scope>NUCLEOTIDE SEQUENCE [LARGE SCALE GENOMIC DNA]</scope>
</reference>
<dbReference type="PANTHER" id="PTHR24176">
    <property type="entry name" value="ANKYRIN REPEAT DOMAIN-CONTAINING PROTEIN 31-RELATED"/>
    <property type="match status" value="1"/>
</dbReference>
<gene>
    <name evidence="2" type="ORF">llap_14309</name>
</gene>
<protein>
    <submittedName>
        <fullName evidence="2">Ankyrin repeat domain-containing protein 31</fullName>
    </submittedName>
</protein>
<dbReference type="AlphaFoldDB" id="A0A2I0TNK0"/>
<dbReference type="OrthoDB" id="366390at2759"/>
<dbReference type="PANTHER" id="PTHR24176:SF14">
    <property type="entry name" value="ANKYRIN REPEAT DOMAIN-CONTAINING PROTEIN 31"/>
    <property type="match status" value="1"/>
</dbReference>
<dbReference type="Proteomes" id="UP000233556">
    <property type="component" value="Unassembled WGS sequence"/>
</dbReference>
<accession>A0A2I0TNK0</accession>
<dbReference type="EMBL" id="KZ508298">
    <property type="protein sequence ID" value="PKU35384.1"/>
    <property type="molecule type" value="Genomic_DNA"/>
</dbReference>
<evidence type="ECO:0000313" key="3">
    <source>
        <dbReference type="Proteomes" id="UP000233556"/>
    </source>
</evidence>